<feature type="compositionally biased region" description="Polar residues" evidence="4">
    <location>
        <begin position="904"/>
        <end position="919"/>
    </location>
</feature>
<feature type="region of interest" description="Disordered" evidence="4">
    <location>
        <begin position="821"/>
        <end position="843"/>
    </location>
</feature>
<feature type="compositionally biased region" description="Polar residues" evidence="4">
    <location>
        <begin position="785"/>
        <end position="805"/>
    </location>
</feature>
<feature type="compositionally biased region" description="Basic and acidic residues" evidence="4">
    <location>
        <begin position="705"/>
        <end position="719"/>
    </location>
</feature>
<evidence type="ECO:0000256" key="4">
    <source>
        <dbReference type="SAM" id="MobiDB-lite"/>
    </source>
</evidence>
<comment type="subcellular location">
    <subcellularLocation>
        <location evidence="1">Nucleus</location>
    </subcellularLocation>
</comment>
<feature type="region of interest" description="Disordered" evidence="4">
    <location>
        <begin position="885"/>
        <end position="930"/>
    </location>
</feature>
<feature type="domain" description="Zn(2)-C6 fungal-type" evidence="5">
    <location>
        <begin position="56"/>
        <end position="87"/>
    </location>
</feature>
<dbReference type="GO" id="GO:0008270">
    <property type="term" value="F:zinc ion binding"/>
    <property type="evidence" value="ECO:0007669"/>
    <property type="project" value="InterPro"/>
</dbReference>
<dbReference type="InterPro" id="IPR007219">
    <property type="entry name" value="XnlR_reg_dom"/>
</dbReference>
<feature type="region of interest" description="Disordered" evidence="4">
    <location>
        <begin position="681"/>
        <end position="731"/>
    </location>
</feature>
<feature type="region of interest" description="Disordered" evidence="4">
    <location>
        <begin position="115"/>
        <end position="184"/>
    </location>
</feature>
<dbReference type="OrthoDB" id="4934715at2759"/>
<reference evidence="6 7" key="1">
    <citation type="submission" date="2014-04" db="EMBL/GenBank/DDBJ databases">
        <authorList>
            <consortium name="DOE Joint Genome Institute"/>
            <person name="Kuo A."/>
            <person name="Girlanda M."/>
            <person name="Perotto S."/>
            <person name="Kohler A."/>
            <person name="Nagy L.G."/>
            <person name="Floudas D."/>
            <person name="Copeland A."/>
            <person name="Barry K.W."/>
            <person name="Cichocki N."/>
            <person name="Veneault-Fourrey C."/>
            <person name="LaButti K."/>
            <person name="Lindquist E.A."/>
            <person name="Lipzen A."/>
            <person name="Lundell T."/>
            <person name="Morin E."/>
            <person name="Murat C."/>
            <person name="Sun H."/>
            <person name="Tunlid A."/>
            <person name="Henrissat B."/>
            <person name="Grigoriev I.V."/>
            <person name="Hibbett D.S."/>
            <person name="Martin F."/>
            <person name="Nordberg H.P."/>
            <person name="Cantor M.N."/>
            <person name="Hua S.X."/>
        </authorList>
    </citation>
    <scope>NUCLEOTIDE SEQUENCE [LARGE SCALE GENOMIC DNA]</scope>
    <source>
        <strain evidence="6 7">MUT 4182</strain>
    </source>
</reference>
<dbReference type="InterPro" id="IPR050613">
    <property type="entry name" value="Sec_Metabolite_Reg"/>
</dbReference>
<feature type="compositionally biased region" description="Low complexity" evidence="4">
    <location>
        <begin position="920"/>
        <end position="930"/>
    </location>
</feature>
<feature type="compositionally biased region" description="Polar residues" evidence="4">
    <location>
        <begin position="131"/>
        <end position="150"/>
    </location>
</feature>
<evidence type="ECO:0000256" key="1">
    <source>
        <dbReference type="ARBA" id="ARBA00004123"/>
    </source>
</evidence>
<dbReference type="STRING" id="1051891.A0A0C3QK73"/>
<dbReference type="GO" id="GO:0005634">
    <property type="term" value="C:nucleus"/>
    <property type="evidence" value="ECO:0007669"/>
    <property type="project" value="UniProtKB-SubCell"/>
</dbReference>
<feature type="compositionally biased region" description="Low complexity" evidence="4">
    <location>
        <begin position="163"/>
        <end position="173"/>
    </location>
</feature>
<accession>A0A0C3QK73</accession>
<evidence type="ECO:0000256" key="2">
    <source>
        <dbReference type="ARBA" id="ARBA00022723"/>
    </source>
</evidence>
<gene>
    <name evidence="6" type="ORF">M407DRAFT_96222</name>
</gene>
<dbReference type="PANTHER" id="PTHR31001">
    <property type="entry name" value="UNCHARACTERIZED TRANSCRIPTIONAL REGULATORY PROTEIN"/>
    <property type="match status" value="1"/>
</dbReference>
<dbReference type="CDD" id="cd12148">
    <property type="entry name" value="fungal_TF_MHR"/>
    <property type="match status" value="1"/>
</dbReference>
<dbReference type="SUPFAM" id="SSF57701">
    <property type="entry name" value="Zn2/Cys6 DNA-binding domain"/>
    <property type="match status" value="1"/>
</dbReference>
<evidence type="ECO:0000256" key="3">
    <source>
        <dbReference type="ARBA" id="ARBA00023242"/>
    </source>
</evidence>
<dbReference type="GO" id="GO:0000981">
    <property type="term" value="F:DNA-binding transcription factor activity, RNA polymerase II-specific"/>
    <property type="evidence" value="ECO:0007669"/>
    <property type="project" value="InterPro"/>
</dbReference>
<dbReference type="HOGENOM" id="CLU_007574_1_0_1"/>
<keyword evidence="2" id="KW-0479">Metal-binding</keyword>
<dbReference type="InterPro" id="IPR001138">
    <property type="entry name" value="Zn2Cys6_DnaBD"/>
</dbReference>
<name>A0A0C3QK73_9AGAM</name>
<dbReference type="PROSITE" id="PS00463">
    <property type="entry name" value="ZN2_CY6_FUNGAL_1"/>
    <property type="match status" value="1"/>
</dbReference>
<keyword evidence="3" id="KW-0539">Nucleus</keyword>
<feature type="region of interest" description="Disordered" evidence="4">
    <location>
        <begin position="749"/>
        <end position="805"/>
    </location>
</feature>
<evidence type="ECO:0000259" key="5">
    <source>
        <dbReference type="PROSITE" id="PS50048"/>
    </source>
</evidence>
<dbReference type="PANTHER" id="PTHR31001:SF87">
    <property type="entry name" value="COL-21"/>
    <property type="match status" value="1"/>
</dbReference>
<dbReference type="EMBL" id="KN822952">
    <property type="protein sequence ID" value="KIO32835.1"/>
    <property type="molecule type" value="Genomic_DNA"/>
</dbReference>
<proteinExistence type="predicted"/>
<evidence type="ECO:0000313" key="7">
    <source>
        <dbReference type="Proteomes" id="UP000054248"/>
    </source>
</evidence>
<dbReference type="Pfam" id="PF04082">
    <property type="entry name" value="Fungal_trans"/>
    <property type="match status" value="1"/>
</dbReference>
<feature type="compositionally biased region" description="Basic and acidic residues" evidence="4">
    <location>
        <begin position="153"/>
        <end position="162"/>
    </location>
</feature>
<dbReference type="Pfam" id="PF00172">
    <property type="entry name" value="Zn_clus"/>
    <property type="match status" value="1"/>
</dbReference>
<organism evidence="6 7">
    <name type="scientific">Tulasnella calospora MUT 4182</name>
    <dbReference type="NCBI Taxonomy" id="1051891"/>
    <lineage>
        <taxon>Eukaryota</taxon>
        <taxon>Fungi</taxon>
        <taxon>Dikarya</taxon>
        <taxon>Basidiomycota</taxon>
        <taxon>Agaricomycotina</taxon>
        <taxon>Agaricomycetes</taxon>
        <taxon>Cantharellales</taxon>
        <taxon>Tulasnellaceae</taxon>
        <taxon>Tulasnella</taxon>
    </lineage>
</organism>
<reference evidence="7" key="2">
    <citation type="submission" date="2015-01" db="EMBL/GenBank/DDBJ databases">
        <title>Evolutionary Origins and Diversification of the Mycorrhizal Mutualists.</title>
        <authorList>
            <consortium name="DOE Joint Genome Institute"/>
            <consortium name="Mycorrhizal Genomics Consortium"/>
            <person name="Kohler A."/>
            <person name="Kuo A."/>
            <person name="Nagy L.G."/>
            <person name="Floudas D."/>
            <person name="Copeland A."/>
            <person name="Barry K.W."/>
            <person name="Cichocki N."/>
            <person name="Veneault-Fourrey C."/>
            <person name="LaButti K."/>
            <person name="Lindquist E.A."/>
            <person name="Lipzen A."/>
            <person name="Lundell T."/>
            <person name="Morin E."/>
            <person name="Murat C."/>
            <person name="Riley R."/>
            <person name="Ohm R."/>
            <person name="Sun H."/>
            <person name="Tunlid A."/>
            <person name="Henrissat B."/>
            <person name="Grigoriev I.V."/>
            <person name="Hibbett D.S."/>
            <person name="Martin F."/>
        </authorList>
    </citation>
    <scope>NUCLEOTIDE SEQUENCE [LARGE SCALE GENOMIC DNA]</scope>
    <source>
        <strain evidence="7">MUT 4182</strain>
    </source>
</reference>
<dbReference type="InterPro" id="IPR036864">
    <property type="entry name" value="Zn2-C6_fun-type_DNA-bd_sf"/>
</dbReference>
<protein>
    <recommendedName>
        <fullName evidence="5">Zn(2)-C6 fungal-type domain-containing protein</fullName>
    </recommendedName>
</protein>
<dbReference type="SMART" id="SM00906">
    <property type="entry name" value="Fungal_trans"/>
    <property type="match status" value="1"/>
</dbReference>
<feature type="region of interest" description="Disordered" evidence="4">
    <location>
        <begin position="1"/>
        <end position="48"/>
    </location>
</feature>
<dbReference type="Proteomes" id="UP000054248">
    <property type="component" value="Unassembled WGS sequence"/>
</dbReference>
<dbReference type="GO" id="GO:0006351">
    <property type="term" value="P:DNA-templated transcription"/>
    <property type="evidence" value="ECO:0007669"/>
    <property type="project" value="InterPro"/>
</dbReference>
<sequence length="954" mass="104734">MASNNPRILPAPSRPMDSATPGSPGDPHFPQTSTSKRKSELPSAASIKKRARVSYSCQECHRRKQKCDRQVPCGHCVARKVPELCKNYQPGKTEDFNARLSRIEQIIEHAFPQYATGEMTSPPSPRDFGSFSGNLPGSNGQWGQNGTSDQAMELDRSQDDPKSTASSRSSSPGPGEPSGGMLEAGKWFGTSALGSVNSRPIIEQLQQNTSGNIGATLQEEHSQVTDKLKSLIQDCGVPPHKLSELVQDLPPRSLSDVLIDYYFTSVNYTRYPIYEPSFRTSYEAICNNGIRVHPNDIRFLPLLFVVLAIAARLAPEHILGDERQKRLTSLRYYWSSRRSILIAAAIHSDSFEIILTRILSVRFLTFDRRITECWAQLGAAVRAAQAVGLHRDPGKMNLDPFQTEYRRRIWAYLYHADSTFALLLGRPRAIHDDYCDTVPPLNVDDEEILDHVRSYANQLAPGMPPPQQLPKLTDHPLTVPTHTTFTILRHQLAKIMGHIAHHFQLVRHHSHYSEVLALDEELQRFINKLPPHYAVEPDTSLDSQFPYVPVHRFLIVTEVFFIRISLHRPYVLRKHERFNASRRASFEAARKDFEARKAFKASMPKSVMESLGGAYREFQSAMISGIALVIEPHGPHAPVMHDILEGFLRRHGVGEGAPPTLRELDDTTKRELKIIEYLSQKAKAAEAQGPRKREAEEDEEEDGDDTSRVGEKTSAERSSVRAKRQKSSRSLASAQEANLLLGIAQSGSATPAVTNTANGTTPTFVPGHSKTPSNIVIPRGLGANSPLTRTPIDSPSPKFPNQANMSPSIVRASPRMVDLAQRGQTDGGGSLASSSPSAAEDEHAQQLLDNWCNNVNSLDAPTNTMNNFDASGLFGNMFSGTAATPGGPMWGNPGSGGGFRQALGLSTSEGPTPSNPSLTGSGALPSSELGSLGGEGTDFMYWDALVQQIQGGMS</sequence>
<dbReference type="AlphaFoldDB" id="A0A0C3QK73"/>
<evidence type="ECO:0000313" key="6">
    <source>
        <dbReference type="EMBL" id="KIO32835.1"/>
    </source>
</evidence>
<feature type="compositionally biased region" description="Polar residues" evidence="4">
    <location>
        <begin position="749"/>
        <end position="763"/>
    </location>
</feature>
<dbReference type="SMART" id="SM00066">
    <property type="entry name" value="GAL4"/>
    <property type="match status" value="1"/>
</dbReference>
<dbReference type="Gene3D" id="4.10.240.10">
    <property type="entry name" value="Zn(2)-C6 fungal-type DNA-binding domain"/>
    <property type="match status" value="1"/>
</dbReference>
<dbReference type="PROSITE" id="PS50048">
    <property type="entry name" value="ZN2_CY6_FUNGAL_2"/>
    <property type="match status" value="1"/>
</dbReference>
<dbReference type="CDD" id="cd00067">
    <property type="entry name" value="GAL4"/>
    <property type="match status" value="1"/>
</dbReference>
<keyword evidence="7" id="KW-1185">Reference proteome</keyword>
<dbReference type="GO" id="GO:0003677">
    <property type="term" value="F:DNA binding"/>
    <property type="evidence" value="ECO:0007669"/>
    <property type="project" value="InterPro"/>
</dbReference>